<dbReference type="CDD" id="cd16015">
    <property type="entry name" value="LTA_synthase"/>
    <property type="match status" value="1"/>
</dbReference>
<evidence type="ECO:0000256" key="1">
    <source>
        <dbReference type="ARBA" id="ARBA00004651"/>
    </source>
</evidence>
<dbReference type="RefSeq" id="WP_242868477.1">
    <property type="nucleotide sequence ID" value="NZ_CABKVM010000019.1"/>
</dbReference>
<evidence type="ECO:0000313" key="9">
    <source>
        <dbReference type="EMBL" id="TCL49860.1"/>
    </source>
</evidence>
<evidence type="ECO:0000256" key="3">
    <source>
        <dbReference type="ARBA" id="ARBA00022475"/>
    </source>
</evidence>
<comment type="caution">
    <text evidence="9">The sequence shown here is derived from an EMBL/GenBank/DDBJ whole genome shotgun (WGS) entry which is preliminary data.</text>
</comment>
<dbReference type="InterPro" id="IPR000917">
    <property type="entry name" value="Sulfatase_N"/>
</dbReference>
<comment type="pathway">
    <text evidence="2">Cell wall biogenesis; lipoteichoic acid biosynthesis.</text>
</comment>
<dbReference type="GO" id="GO:0005886">
    <property type="term" value="C:plasma membrane"/>
    <property type="evidence" value="ECO:0007669"/>
    <property type="project" value="UniProtKB-SubCell"/>
</dbReference>
<keyword evidence="6 7" id="KW-0472">Membrane</keyword>
<keyword evidence="9" id="KW-0808">Transferase</keyword>
<proteinExistence type="predicted"/>
<feature type="domain" description="Sulfatase N-terminal" evidence="8">
    <location>
        <begin position="266"/>
        <end position="564"/>
    </location>
</feature>
<evidence type="ECO:0000256" key="2">
    <source>
        <dbReference type="ARBA" id="ARBA00004936"/>
    </source>
</evidence>
<evidence type="ECO:0000256" key="4">
    <source>
        <dbReference type="ARBA" id="ARBA00022692"/>
    </source>
</evidence>
<sequence length="637" mass="71504">MQDVKTKPSYLSGVIRRLSALRLVMAPIVSLITLVCTEWIHWGEEFTPEVLTENVLPHLPAFLLTWLLLGCIYQALARATRLHPLAVLVTGALGCIPAAVTYYKLKLRGEPFFPWDLSQVSEASDVMGKAGLELQTSMWVSGVIFAVLFVLACFIREPKTALRTGALAAGIPAAGALVLVFGVFINPTVSQLVGITPDMWMQNRYYRNYGVIAGFLTNIQNLQVDKPEGYSEEAVQEILDKAASQDLGPEFAGSYKNEGDGAVKQPNIIFVMNESFWDVAELEEYGVEFDQEVTPNLHRLMESAAYGKAYSPSFGGGTCDVEFEALTGYSMEFLPSGCKPFQQHVTRPMFSIASYLKEQGYATQAIHCYYAKFWSRNTAYPNLGFDEFISLEDFENPEKKRFTEWKSGLVTDAEMTRRIIQEWEERNTDTPLFMHAVTMQNHTSYNEGNYPEEELVDIVSAPEGISEKTLGALRDFATGVKEADAMLGELTDYFSQVDEPVILVFWGDHYNPIGSGYEVYTATGYSSASNSEAPELHKMPLLIWSNYWDEPVDIGTVAAYDISPVTFELYGLEQPGLFDHLIDQLSAYRSRTHGVTIQPDGSADTEELTDEQSQWFDEHWMLQYDLMFGQEYALENE</sequence>
<keyword evidence="4 7" id="KW-0812">Transmembrane</keyword>
<dbReference type="Gene3D" id="3.40.720.10">
    <property type="entry name" value="Alkaline Phosphatase, subunit A"/>
    <property type="match status" value="1"/>
</dbReference>
<feature type="transmembrane region" description="Helical" evidence="7">
    <location>
        <begin position="20"/>
        <end position="43"/>
    </location>
</feature>
<gene>
    <name evidence="9" type="ORF">EDD77_1517</name>
</gene>
<evidence type="ECO:0000259" key="8">
    <source>
        <dbReference type="Pfam" id="PF00884"/>
    </source>
</evidence>
<accession>A0A4R1QEN1</accession>
<feature type="transmembrane region" description="Helical" evidence="7">
    <location>
        <begin position="167"/>
        <end position="185"/>
    </location>
</feature>
<evidence type="ECO:0000256" key="7">
    <source>
        <dbReference type="SAM" id="Phobius"/>
    </source>
</evidence>
<dbReference type="EMBL" id="SLUM01000051">
    <property type="protein sequence ID" value="TCL49860.1"/>
    <property type="molecule type" value="Genomic_DNA"/>
</dbReference>
<feature type="transmembrane region" description="Helical" evidence="7">
    <location>
        <begin position="55"/>
        <end position="73"/>
    </location>
</feature>
<dbReference type="SUPFAM" id="SSF53649">
    <property type="entry name" value="Alkaline phosphatase-like"/>
    <property type="match status" value="1"/>
</dbReference>
<feature type="transmembrane region" description="Helical" evidence="7">
    <location>
        <begin position="85"/>
        <end position="105"/>
    </location>
</feature>
<dbReference type="InterPro" id="IPR050448">
    <property type="entry name" value="OpgB/LTA_synthase_biosynth"/>
</dbReference>
<organism evidence="9 10">
    <name type="scientific">Allofournierella massiliensis</name>
    <dbReference type="NCBI Taxonomy" id="1650663"/>
    <lineage>
        <taxon>Bacteria</taxon>
        <taxon>Bacillati</taxon>
        <taxon>Bacillota</taxon>
        <taxon>Clostridia</taxon>
        <taxon>Eubacteriales</taxon>
        <taxon>Oscillospiraceae</taxon>
        <taxon>Allofournierella</taxon>
    </lineage>
</organism>
<dbReference type="GO" id="GO:0016740">
    <property type="term" value="F:transferase activity"/>
    <property type="evidence" value="ECO:0007669"/>
    <property type="project" value="UniProtKB-KW"/>
</dbReference>
<dbReference type="STRING" id="1650663.GCA_001486665_03094"/>
<keyword evidence="5 7" id="KW-1133">Transmembrane helix</keyword>
<name>A0A4R1QEN1_9FIRM</name>
<dbReference type="AlphaFoldDB" id="A0A4R1QEN1"/>
<comment type="subcellular location">
    <subcellularLocation>
        <location evidence="1">Cell membrane</location>
        <topology evidence="1">Multi-pass membrane protein</topology>
    </subcellularLocation>
</comment>
<keyword evidence="3" id="KW-1003">Cell membrane</keyword>
<dbReference type="PANTHER" id="PTHR47371">
    <property type="entry name" value="LIPOTEICHOIC ACID SYNTHASE"/>
    <property type="match status" value="1"/>
</dbReference>
<evidence type="ECO:0000313" key="10">
    <source>
        <dbReference type="Proteomes" id="UP000295184"/>
    </source>
</evidence>
<evidence type="ECO:0000256" key="6">
    <source>
        <dbReference type="ARBA" id="ARBA00023136"/>
    </source>
</evidence>
<dbReference type="Pfam" id="PF00884">
    <property type="entry name" value="Sulfatase"/>
    <property type="match status" value="1"/>
</dbReference>
<evidence type="ECO:0000256" key="5">
    <source>
        <dbReference type="ARBA" id="ARBA00022989"/>
    </source>
</evidence>
<dbReference type="Proteomes" id="UP000295184">
    <property type="component" value="Unassembled WGS sequence"/>
</dbReference>
<protein>
    <submittedName>
        <fullName evidence="9">Phosphoglycerol transferase MdoB-like AlkP superfamily enzyme</fullName>
    </submittedName>
</protein>
<dbReference type="PANTHER" id="PTHR47371:SF3">
    <property type="entry name" value="PHOSPHOGLYCEROL TRANSFERASE I"/>
    <property type="match status" value="1"/>
</dbReference>
<feature type="transmembrane region" description="Helical" evidence="7">
    <location>
        <begin position="136"/>
        <end position="155"/>
    </location>
</feature>
<reference evidence="9 10" key="1">
    <citation type="submission" date="2019-03" db="EMBL/GenBank/DDBJ databases">
        <title>Genomic Encyclopedia of Type Strains, Phase IV (KMG-IV): sequencing the most valuable type-strain genomes for metagenomic binning, comparative biology and taxonomic classification.</title>
        <authorList>
            <person name="Goeker M."/>
        </authorList>
    </citation>
    <scope>NUCLEOTIDE SEQUENCE [LARGE SCALE GENOMIC DNA]</scope>
    <source>
        <strain evidence="9 10">DSM 100451</strain>
    </source>
</reference>
<dbReference type="InterPro" id="IPR017850">
    <property type="entry name" value="Alkaline_phosphatase_core_sf"/>
</dbReference>